<comment type="caution">
    <text evidence="2">The sequence shown here is derived from an EMBL/GenBank/DDBJ whole genome shotgun (WGS) entry which is preliminary data.</text>
</comment>
<dbReference type="InterPro" id="IPR036709">
    <property type="entry name" value="Autotransporte_beta_dom_sf"/>
</dbReference>
<dbReference type="Proteomes" id="UP000477849">
    <property type="component" value="Unassembled WGS sequence"/>
</dbReference>
<dbReference type="InterPro" id="IPR006315">
    <property type="entry name" value="OM_autotransptr_brl_dom"/>
</dbReference>
<dbReference type="AlphaFoldDB" id="A0A6M1S419"/>
<gene>
    <name evidence="2" type="ORF">G6N76_19900</name>
</gene>
<dbReference type="GO" id="GO:0019867">
    <property type="term" value="C:outer membrane"/>
    <property type="evidence" value="ECO:0007669"/>
    <property type="project" value="InterPro"/>
</dbReference>
<sequence length="891" mass="90989">MTYDTLGNTLTTDLDAGTSLYVGHALDGSLEISGGAILESDYGMLGYNAATKGELTITGGSSWINYDSLFVGFSGEGVLTIEDGSLVNASATTIARSDDSVGAVTVTGTGSILNTGTIVVGDYGTATLNIEDGGQVTNGNYAYIALSGGSVGTATVSGAGSTWTNTGEFYAGYFGNGTLNIEDGGLVEDSVGYLGYESVGTGTATVTGAGSIWANSSKLYIADQGHGTLTIQNGGVVSVGTEQPDGTFDGITYIGYQAGATGSLVIGSAAGDTATAAGALKAGSIKFGHGTGSIVFNHTDDDYDFSAEINGSGTISHLSGVTTLSGDNSNFSGFTNVTGGTLYIADTLGGMIAVSDRGTLGGIGTLGSTTIKDGGTLSPGYSGALGTLTVDGDLVLENGSTYAVDVTSASSDLISVTGTTTIAAEAGVSVTSLDASTSYQTAQTYSIINSAGTLTGTFDTVTSKSAFLDLTTSYDDNNAYLTVALKSTGGTGSGDSEPDNGGSGVFRPIARTANQRSVGSALDSLEQSGQSLELYNSLLLLSEDEALRTYEQLSGNVYGTARGSFIQSSRAVNSALNSRIRSVTGGVAAPSSMALGYAEEPRAAKEDDRFAAIEKQKDFDPDRFATWITGFGSWGKVSGLDGESDTDTSSGGVLVGGDVAIGDDWRVGVLGGYSRSFFDTNSSEGDSTNYHLGTYSGNKWGPVAFRMGVNYTWHDVGTTRDITALGQTLSGDYDASSLNAYGELAYRLDVGTSAFEPFAALAHTRLKTDGFAETGGSAALTVDSSTMDTSYTTIGLRTSTDFDLFGIASMARGTVGWLHAFGDVDPVSSARFVTGDSFSVSSTPLDRNAVLLEAGVDFTVTPVSTLSLTYNGQIGSNAYDHVASAKLRVKF</sequence>
<dbReference type="EMBL" id="JAAKZH010000007">
    <property type="protein sequence ID" value="NGO65939.1"/>
    <property type="molecule type" value="Genomic_DNA"/>
</dbReference>
<protein>
    <submittedName>
        <fullName evidence="2">Autotransporter domain-containing protein</fullName>
    </submittedName>
</protein>
<dbReference type="InterPro" id="IPR030895">
    <property type="entry name" value="T5SS_PEPC_rpt"/>
</dbReference>
<dbReference type="SUPFAM" id="SSF103515">
    <property type="entry name" value="Autotransporter"/>
    <property type="match status" value="1"/>
</dbReference>
<evidence type="ECO:0000259" key="1">
    <source>
        <dbReference type="PROSITE" id="PS51208"/>
    </source>
</evidence>
<accession>A0A6M1S419</accession>
<name>A0A6M1S419_9HYPH</name>
<organism evidence="2 3">
    <name type="scientific">Rhizobium daejeonense</name>
    <dbReference type="NCBI Taxonomy" id="240521"/>
    <lineage>
        <taxon>Bacteria</taxon>
        <taxon>Pseudomonadati</taxon>
        <taxon>Pseudomonadota</taxon>
        <taxon>Alphaproteobacteria</taxon>
        <taxon>Hyphomicrobiales</taxon>
        <taxon>Rhizobiaceae</taxon>
        <taxon>Rhizobium/Agrobacterium group</taxon>
        <taxon>Rhizobium</taxon>
    </lineage>
</organism>
<dbReference type="SMART" id="SM00869">
    <property type="entry name" value="Autotransporter"/>
    <property type="match status" value="1"/>
</dbReference>
<evidence type="ECO:0000313" key="3">
    <source>
        <dbReference type="Proteomes" id="UP000477849"/>
    </source>
</evidence>
<dbReference type="PROSITE" id="PS51208">
    <property type="entry name" value="AUTOTRANSPORTER"/>
    <property type="match status" value="1"/>
</dbReference>
<feature type="domain" description="Autotransporter" evidence="1">
    <location>
        <begin position="619"/>
        <end position="891"/>
    </location>
</feature>
<dbReference type="Pfam" id="PF03797">
    <property type="entry name" value="Autotransporter"/>
    <property type="match status" value="1"/>
</dbReference>
<dbReference type="NCBIfam" id="TIGR01414">
    <property type="entry name" value="autotrans_barl"/>
    <property type="match status" value="1"/>
</dbReference>
<evidence type="ECO:0000313" key="2">
    <source>
        <dbReference type="EMBL" id="NGO65939.1"/>
    </source>
</evidence>
<dbReference type="Gene3D" id="2.40.128.130">
    <property type="entry name" value="Autotransporter beta-domain"/>
    <property type="match status" value="1"/>
</dbReference>
<dbReference type="InterPro" id="IPR005546">
    <property type="entry name" value="Autotransporte_beta"/>
</dbReference>
<dbReference type="InterPro" id="IPR011050">
    <property type="entry name" value="Pectin_lyase_fold/virulence"/>
</dbReference>
<dbReference type="RefSeq" id="WP_163897733.1">
    <property type="nucleotide sequence ID" value="NZ_CP048425.1"/>
</dbReference>
<keyword evidence="3" id="KW-1185">Reference proteome</keyword>
<proteinExistence type="predicted"/>
<dbReference type="NCBIfam" id="TIGR04393">
    <property type="entry name" value="rpt_T5SS_PEPC"/>
    <property type="match status" value="4"/>
</dbReference>
<reference evidence="2 3" key="1">
    <citation type="submission" date="2020-02" db="EMBL/GenBank/DDBJ databases">
        <title>Genome sequence of the type strain CCBAU10050 of Rhizobium daejeonense.</title>
        <authorList>
            <person name="Gao J."/>
            <person name="Sun J."/>
        </authorList>
    </citation>
    <scope>NUCLEOTIDE SEQUENCE [LARGE SCALE GENOMIC DNA]</scope>
    <source>
        <strain evidence="2 3">CCBAU10050</strain>
    </source>
</reference>
<dbReference type="SUPFAM" id="SSF51126">
    <property type="entry name" value="Pectin lyase-like"/>
    <property type="match status" value="1"/>
</dbReference>